<dbReference type="AlphaFoldDB" id="A0A1E7FNK6"/>
<evidence type="ECO:0008006" key="11">
    <source>
        <dbReference type="Google" id="ProtNLM"/>
    </source>
</evidence>
<dbReference type="GO" id="GO:0016020">
    <property type="term" value="C:membrane"/>
    <property type="evidence" value="ECO:0007669"/>
    <property type="project" value="UniProtKB-SubCell"/>
</dbReference>
<feature type="transmembrane region" description="Helical" evidence="7">
    <location>
        <begin position="350"/>
        <end position="367"/>
    </location>
</feature>
<accession>A0A1E7FNK6</accession>
<feature type="chain" id="PRO_5009193341" description="EXS domain-containing protein" evidence="8">
    <location>
        <begin position="29"/>
        <end position="602"/>
    </location>
</feature>
<organism evidence="9 10">
    <name type="scientific">Fragilariopsis cylindrus CCMP1102</name>
    <dbReference type="NCBI Taxonomy" id="635003"/>
    <lineage>
        <taxon>Eukaryota</taxon>
        <taxon>Sar</taxon>
        <taxon>Stramenopiles</taxon>
        <taxon>Ochrophyta</taxon>
        <taxon>Bacillariophyta</taxon>
        <taxon>Bacillariophyceae</taxon>
        <taxon>Bacillariophycidae</taxon>
        <taxon>Bacillariales</taxon>
        <taxon>Bacillariaceae</taxon>
        <taxon>Fragilariopsis</taxon>
    </lineage>
</organism>
<feature type="region of interest" description="Disordered" evidence="6">
    <location>
        <begin position="146"/>
        <end position="182"/>
    </location>
</feature>
<keyword evidence="10" id="KW-1185">Reference proteome</keyword>
<keyword evidence="3 7" id="KW-0812">Transmembrane</keyword>
<evidence type="ECO:0000256" key="7">
    <source>
        <dbReference type="SAM" id="Phobius"/>
    </source>
</evidence>
<comment type="subcellular location">
    <subcellularLocation>
        <location evidence="1">Membrane</location>
        <topology evidence="1">Multi-pass membrane protein</topology>
    </subcellularLocation>
</comment>
<feature type="transmembrane region" description="Helical" evidence="7">
    <location>
        <begin position="240"/>
        <end position="265"/>
    </location>
</feature>
<dbReference type="Gene3D" id="1.20.1260.100">
    <property type="entry name" value="TspO/MBR protein"/>
    <property type="match status" value="1"/>
</dbReference>
<sequence length="602" mass="69029">MAATTFNTRCYKWIRLITITAYLVVATANSSNNNNNNNIPNPNNRIRNRYNADQEEPYHPHNPLWREEQVFTGERRGPPTSSTPIAEDGNKRRNYFSVDDVSGREASRGGSIAIDTSSSSSINSQNWRRKWFPIDFRRQRGKLDIDFSNDDGDSPFSNNNKMQKRNRFTPRSTTKTDLSPASYNSTAKSAIAATPFSGNANKLIGPAGDSRRRRQIINTDTDAAVHRNAQASISFDPSSLGALIAILFSTGTSLVSVYVGTLRLLGPMIIVKRCLTTVGYIFYDHYNGRYLRTTYIKRIRYLQEYDIIAATRATGRCLLQILCVLCTGRFVGFVLDRMPCVLKPTWVCHWWYAMVWLMSVSTIGWVCEEWGLNFVTRNSYVHHLLSIQPTQIYSNDSHNSMRSRRKRKRDTIFKVPWRFIQWMKDPEELVTKIIRVPHEDRYYYTARNTKNESKYPTNTRANDAPVKLDTLLFPSTWKPLIALTFFAVSRAICVSYSSPSSSISSSRDHRYLIMRSFIVQETLYSEWYRVFVKERRIVLGAGISVVGLMCLLWSINSVANVDKIAAFLMIPTLIARLVSGWMNILLYYNRCITSRPDSFADT</sequence>
<dbReference type="Pfam" id="PF03073">
    <property type="entry name" value="TspO_MBR"/>
    <property type="match status" value="1"/>
</dbReference>
<reference evidence="9 10" key="1">
    <citation type="submission" date="2016-09" db="EMBL/GenBank/DDBJ databases">
        <title>Extensive genetic diversity and differential bi-allelic expression allows diatom success in the polar Southern Ocean.</title>
        <authorList>
            <consortium name="DOE Joint Genome Institute"/>
            <person name="Mock T."/>
            <person name="Otillar R.P."/>
            <person name="Strauss J."/>
            <person name="Dupont C."/>
            <person name="Frickenhaus S."/>
            <person name="Maumus F."/>
            <person name="Mcmullan M."/>
            <person name="Sanges R."/>
            <person name="Schmutz J."/>
            <person name="Toseland A."/>
            <person name="Valas R."/>
            <person name="Veluchamy A."/>
            <person name="Ward B.J."/>
            <person name="Allen A."/>
            <person name="Barry K."/>
            <person name="Falciatore A."/>
            <person name="Ferrante M."/>
            <person name="Fortunato A.E."/>
            <person name="Gloeckner G."/>
            <person name="Gruber A."/>
            <person name="Hipkin R."/>
            <person name="Janech M."/>
            <person name="Kroth P."/>
            <person name="Leese F."/>
            <person name="Lindquist E."/>
            <person name="Lyon B.R."/>
            <person name="Martin J."/>
            <person name="Mayer C."/>
            <person name="Parker M."/>
            <person name="Quesneville H."/>
            <person name="Raymond J."/>
            <person name="Uhlig C."/>
            <person name="Valentin K.U."/>
            <person name="Worden A.Z."/>
            <person name="Armbrust E.V."/>
            <person name="Bowler C."/>
            <person name="Green B."/>
            <person name="Moulton V."/>
            <person name="Van Oosterhout C."/>
            <person name="Grigoriev I."/>
        </authorList>
    </citation>
    <scope>NUCLEOTIDE SEQUENCE [LARGE SCALE GENOMIC DNA]</scope>
    <source>
        <strain evidence="9 10">CCMP1102</strain>
    </source>
</reference>
<feature type="region of interest" description="Disordered" evidence="6">
    <location>
        <begin position="29"/>
        <end position="48"/>
    </location>
</feature>
<feature type="transmembrane region" description="Helical" evidence="7">
    <location>
        <begin position="317"/>
        <end position="335"/>
    </location>
</feature>
<protein>
    <recommendedName>
        <fullName evidence="11">EXS domain-containing protein</fullName>
    </recommendedName>
</protein>
<feature type="compositionally biased region" description="Polar residues" evidence="6">
    <location>
        <begin position="169"/>
        <end position="182"/>
    </location>
</feature>
<feature type="compositionally biased region" description="Low complexity" evidence="6">
    <location>
        <begin position="29"/>
        <end position="45"/>
    </location>
</feature>
<evidence type="ECO:0000256" key="3">
    <source>
        <dbReference type="ARBA" id="ARBA00022692"/>
    </source>
</evidence>
<evidence type="ECO:0000313" key="9">
    <source>
        <dbReference type="EMBL" id="OEU19714.1"/>
    </source>
</evidence>
<feature type="transmembrane region" description="Helical" evidence="7">
    <location>
        <begin position="537"/>
        <end position="558"/>
    </location>
</feature>
<dbReference type="KEGG" id="fcy:FRACYDRAFT_235770"/>
<keyword evidence="8" id="KW-0732">Signal</keyword>
<evidence type="ECO:0000313" key="10">
    <source>
        <dbReference type="Proteomes" id="UP000095751"/>
    </source>
</evidence>
<dbReference type="OrthoDB" id="48437at2759"/>
<dbReference type="Proteomes" id="UP000095751">
    <property type="component" value="Unassembled WGS sequence"/>
</dbReference>
<feature type="transmembrane region" description="Helical" evidence="7">
    <location>
        <begin position="564"/>
        <end position="588"/>
    </location>
</feature>
<feature type="region of interest" description="Disordered" evidence="6">
    <location>
        <begin position="73"/>
        <end position="119"/>
    </location>
</feature>
<evidence type="ECO:0000256" key="4">
    <source>
        <dbReference type="ARBA" id="ARBA00022989"/>
    </source>
</evidence>
<keyword evidence="4 7" id="KW-1133">Transmembrane helix</keyword>
<evidence type="ECO:0000256" key="2">
    <source>
        <dbReference type="ARBA" id="ARBA00007524"/>
    </source>
</evidence>
<dbReference type="InterPro" id="IPR004307">
    <property type="entry name" value="TspO_MBR"/>
</dbReference>
<evidence type="ECO:0000256" key="6">
    <source>
        <dbReference type="SAM" id="MobiDB-lite"/>
    </source>
</evidence>
<evidence type="ECO:0000256" key="8">
    <source>
        <dbReference type="SAM" id="SignalP"/>
    </source>
</evidence>
<keyword evidence="5 7" id="KW-0472">Membrane</keyword>
<proteinExistence type="inferred from homology"/>
<evidence type="ECO:0000256" key="5">
    <source>
        <dbReference type="ARBA" id="ARBA00023136"/>
    </source>
</evidence>
<dbReference type="InParanoid" id="A0A1E7FNK6"/>
<dbReference type="EMBL" id="KV784355">
    <property type="protein sequence ID" value="OEU19714.1"/>
    <property type="molecule type" value="Genomic_DNA"/>
</dbReference>
<evidence type="ECO:0000256" key="1">
    <source>
        <dbReference type="ARBA" id="ARBA00004141"/>
    </source>
</evidence>
<feature type="signal peptide" evidence="8">
    <location>
        <begin position="1"/>
        <end position="28"/>
    </location>
</feature>
<comment type="similarity">
    <text evidence="2">Belongs to the TspO/BZRP family.</text>
</comment>
<gene>
    <name evidence="9" type="ORF">FRACYDRAFT_235770</name>
</gene>
<name>A0A1E7FNK6_9STRA</name>
<dbReference type="InterPro" id="IPR038330">
    <property type="entry name" value="TspO/MBR-related_sf"/>
</dbReference>